<dbReference type="EMBL" id="LK932517">
    <property type="protein sequence ID" value="CDS87894.1"/>
    <property type="molecule type" value="Genomic_DNA"/>
</dbReference>
<dbReference type="Pfam" id="PF02687">
    <property type="entry name" value="FtsX"/>
    <property type="match status" value="2"/>
</dbReference>
<gene>
    <name evidence="12" type="ORF">BN1095_310048</name>
    <name evidence="11" type="ORF">BN1096_630087</name>
    <name evidence="10" type="ORF">BN1097_620084</name>
</gene>
<keyword evidence="3 7" id="KW-0812">Transmembrane</keyword>
<dbReference type="EMBL" id="LK932972">
    <property type="protein sequence ID" value="CDT09963.1"/>
    <property type="molecule type" value="Genomic_DNA"/>
</dbReference>
<feature type="domain" description="ABC3 transporter permease C-terminal" evidence="8">
    <location>
        <begin position="255"/>
        <end position="375"/>
    </location>
</feature>
<evidence type="ECO:0000256" key="3">
    <source>
        <dbReference type="ARBA" id="ARBA00022692"/>
    </source>
</evidence>
<evidence type="ECO:0000256" key="2">
    <source>
        <dbReference type="ARBA" id="ARBA00022475"/>
    </source>
</evidence>
<keyword evidence="5 7" id="KW-0472">Membrane</keyword>
<dbReference type="RefSeq" id="WP_021390193.1">
    <property type="nucleotide sequence ID" value="NZ_BBYB01000003.1"/>
</dbReference>
<feature type="transmembrane region" description="Helical" evidence="7">
    <location>
        <begin position="389"/>
        <end position="411"/>
    </location>
</feature>
<dbReference type="GO" id="GO:0022857">
    <property type="term" value="F:transmembrane transporter activity"/>
    <property type="evidence" value="ECO:0007669"/>
    <property type="project" value="TreeGrafter"/>
</dbReference>
<dbReference type="InterPro" id="IPR025857">
    <property type="entry name" value="MacB_PCD"/>
</dbReference>
<evidence type="ECO:0000259" key="8">
    <source>
        <dbReference type="Pfam" id="PF02687"/>
    </source>
</evidence>
<dbReference type="EMBL" id="LK932401">
    <property type="protein sequence ID" value="CDS87209.1"/>
    <property type="molecule type" value="Genomic_DNA"/>
</dbReference>
<feature type="transmembrane region" description="Helical" evidence="7">
    <location>
        <begin position="21"/>
        <end position="43"/>
    </location>
</feature>
<comment type="similarity">
    <text evidence="6">Belongs to the ABC-4 integral membrane protein family.</text>
</comment>
<evidence type="ECO:0000313" key="11">
    <source>
        <dbReference type="EMBL" id="CDS87894.1"/>
    </source>
</evidence>
<dbReference type="PANTHER" id="PTHR30572:SF4">
    <property type="entry name" value="ABC TRANSPORTER PERMEASE YTRF"/>
    <property type="match status" value="1"/>
</dbReference>
<accession>A0A069AEW8</accession>
<evidence type="ECO:0000256" key="6">
    <source>
        <dbReference type="ARBA" id="ARBA00038076"/>
    </source>
</evidence>
<feature type="transmembrane region" description="Helical" evidence="7">
    <location>
        <begin position="702"/>
        <end position="723"/>
    </location>
</feature>
<organism evidence="11">
    <name type="scientific">Clostridioides difficile</name>
    <name type="common">Peptoclostridium difficile</name>
    <dbReference type="NCBI Taxonomy" id="1496"/>
    <lineage>
        <taxon>Bacteria</taxon>
        <taxon>Bacillati</taxon>
        <taxon>Bacillota</taxon>
        <taxon>Clostridia</taxon>
        <taxon>Peptostreptococcales</taxon>
        <taxon>Peptostreptococcaceae</taxon>
        <taxon>Clostridioides</taxon>
    </lineage>
</organism>
<keyword evidence="4 7" id="KW-1133">Transmembrane helix</keyword>
<feature type="transmembrane region" description="Helical" evidence="7">
    <location>
        <begin position="754"/>
        <end position="776"/>
    </location>
</feature>
<dbReference type="Pfam" id="PF12704">
    <property type="entry name" value="MacB_PCD"/>
    <property type="match status" value="1"/>
</dbReference>
<feature type="transmembrane region" description="Helical" evidence="7">
    <location>
        <begin position="251"/>
        <end position="272"/>
    </location>
</feature>
<comment type="subcellular location">
    <subcellularLocation>
        <location evidence="1">Cell membrane</location>
        <topology evidence="1">Multi-pass membrane protein</topology>
    </subcellularLocation>
</comment>
<feature type="domain" description="ABC3 transporter permease C-terminal" evidence="8">
    <location>
        <begin position="703"/>
        <end position="816"/>
    </location>
</feature>
<dbReference type="PANTHER" id="PTHR30572">
    <property type="entry name" value="MEMBRANE COMPONENT OF TRANSPORTER-RELATED"/>
    <property type="match status" value="1"/>
</dbReference>
<feature type="domain" description="MacB-like periplasmic core" evidence="9">
    <location>
        <begin position="479"/>
        <end position="662"/>
    </location>
</feature>
<feature type="transmembrane region" description="Helical" evidence="7">
    <location>
        <begin position="304"/>
        <end position="327"/>
    </location>
</feature>
<evidence type="ECO:0000256" key="4">
    <source>
        <dbReference type="ARBA" id="ARBA00022989"/>
    </source>
</evidence>
<reference evidence="11" key="1">
    <citation type="submission" date="2014-07" db="EMBL/GenBank/DDBJ databases">
        <authorList>
            <person name="Monot Marc"/>
        </authorList>
    </citation>
    <scope>NUCLEOTIDE SEQUENCE</scope>
    <source>
        <strain evidence="12">7032989</strain>
        <strain evidence="10">7032994</strain>
    </source>
</reference>
<dbReference type="InterPro" id="IPR003838">
    <property type="entry name" value="ABC3_permease_C"/>
</dbReference>
<feature type="transmembrane region" description="Helical" evidence="7">
    <location>
        <begin position="788"/>
        <end position="811"/>
    </location>
</feature>
<dbReference type="GO" id="GO:0005886">
    <property type="term" value="C:plasma membrane"/>
    <property type="evidence" value="ECO:0007669"/>
    <property type="project" value="UniProtKB-SubCell"/>
</dbReference>
<name>A0A069AEW8_CLODI</name>
<evidence type="ECO:0000256" key="1">
    <source>
        <dbReference type="ARBA" id="ARBA00004651"/>
    </source>
</evidence>
<feature type="transmembrane region" description="Helical" evidence="7">
    <location>
        <begin position="423"/>
        <end position="451"/>
    </location>
</feature>
<proteinExistence type="inferred from homology"/>
<evidence type="ECO:0000313" key="12">
    <source>
        <dbReference type="EMBL" id="CDT09963.1"/>
    </source>
</evidence>
<evidence type="ECO:0000256" key="7">
    <source>
        <dbReference type="SAM" id="Phobius"/>
    </source>
</evidence>
<sequence>MKIILKYIFTNIKERKIRTAVMLLSIVLSTVLLFVSFSIGLSYESAQRKMAKGMYGTATISVQSKNPDILTNLEDIPDLNAIKSKVGVLESSAIYNKGGYYEEFSLISADLSQLNKINKPRLENGDSITDFSGDKIILPNRFTSKYKIKKGDSITLQIYGKSYTFQVSDIASYDTVFLRNTRGVNALLPKETLSKIINKGSGYTRVLIESEEEITENLVNKLSEELSTEKYMVSNTINETKIISDARQKTMPFFLISFFALTLSIFIIYSSYKVITLERLPFIGTFRSIGANEKTVTRILMLESILYGSIGGLIAIPIGVVVLNLMLHGLGNSLEQGISIPVVISPIGVIISVIVAIIVSSFSAYIPVKKASHLPIKNIVLGTVEEKNVSNRSILFIGSIMFILSILLPRISPENTLYLAGGFSLLGLIVATIVLIPLITDIMSIVFEFVYKNILGNEGKLAARNMKNNKNIIQNITLLFISISAVIAISVVGNFVKTYITDVFRDAELQGFADGKMNEEFIEDVRHMDGIKKILPLYVMNNEISGNGVTLSRLEGTDNIKLYNSMFGINYTNFEIKKQVIEAFNDKRSVILNEDTLKKVGLSIGDTITLSNDKYDFSYKIVGSFKSRANDVEAVIPSHYAVNDFDKTNYGFLVYTAVNPDAVMIQIRYLFGDTYNWSRTVEEFNNDSLNTISSFLSPMNKMTYFIFLLATVGIINNLLINYIQKRRSIAMYKSIGLSDKQNIKVTLIEGFTSGLLGAVIGIVISILEIQTIFIVAGPKISMKPDLDFKTFIIVGLLGIIVTLIGSIVPIIKGKKMKLIEEIKFE</sequence>
<evidence type="ECO:0000256" key="5">
    <source>
        <dbReference type="ARBA" id="ARBA00023136"/>
    </source>
</evidence>
<dbReference type="AlphaFoldDB" id="A0A069AEW8"/>
<protein>
    <submittedName>
        <fullName evidence="11">ABC-type transport system, permease</fullName>
    </submittedName>
    <submittedName>
        <fullName evidence="10">Efflux ABC transporter, permease protein</fullName>
    </submittedName>
</protein>
<evidence type="ECO:0000259" key="9">
    <source>
        <dbReference type="Pfam" id="PF12704"/>
    </source>
</evidence>
<evidence type="ECO:0000313" key="10">
    <source>
        <dbReference type="EMBL" id="CDS87209.1"/>
    </source>
</evidence>
<feature type="transmembrane region" description="Helical" evidence="7">
    <location>
        <begin position="347"/>
        <end position="368"/>
    </location>
</feature>
<feature type="transmembrane region" description="Helical" evidence="7">
    <location>
        <begin position="472"/>
        <end position="496"/>
    </location>
</feature>
<dbReference type="InterPro" id="IPR050250">
    <property type="entry name" value="Macrolide_Exporter_MacB"/>
</dbReference>
<keyword evidence="2" id="KW-1003">Cell membrane</keyword>